<name>A0A679J598_9HYPH</name>
<dbReference type="EMBL" id="LR743504">
    <property type="protein sequence ID" value="CAA2106132.1"/>
    <property type="molecule type" value="Genomic_DNA"/>
</dbReference>
<evidence type="ECO:0000313" key="2">
    <source>
        <dbReference type="EMBL" id="CAA2106132.1"/>
    </source>
</evidence>
<protein>
    <recommendedName>
        <fullName evidence="3">DUF2336 domain-containing protein</fullName>
    </recommendedName>
</protein>
<accession>A0A679J598</accession>
<proteinExistence type="predicted"/>
<evidence type="ECO:0008006" key="3">
    <source>
        <dbReference type="Google" id="ProtNLM"/>
    </source>
</evidence>
<sequence>MIIRQFLSWTRDASIDRRAEAAAALTRAYLYGGLDAGAARDARSAILALLDDPAPAVRRALAQACAGCATAPRPLVVALAGDQPDIAALVLRRSSVLTDADLVDGIAVGCETTRTAIAGRLGLSHAVSGAMAEIGGVPSLTALVRNRSAGITTGSLLRMVERHGDDAGLRNALTIRADLPLEVRQAVTARVAASLSAFAIASGWLTPARGERASREALERSTLEVSAGADGADLARLVSHLRIRGQLNAGLILRAILSGRMAFAEAALSDLTGLKADRVAGLMHDPSASGFTALHRRAGLPPVLLPAFVAALSAWREAGLQAEPGQAKTSQAKPGNATLSRRMIERALTACETMPLAEAQSVVALLARYEAEAAREEARVAAKAMEEMASREIRTRMQILDAEWRLAQQLVSHRPGRPAAPSIEAARIDAVAVERRETVESVLDSLSDGLMASVREARAQLRPLAAAPIDLTGHDLVTIDVQPIIVSQPEFDVVPDPVRIDIGASLAGEADAVLDAIPDALIASYRADRDRMRLAA</sequence>
<gene>
    <name evidence="2" type="ORF">MBUL_03535</name>
</gene>
<dbReference type="InterPro" id="IPR019285">
    <property type="entry name" value="DUF2336"/>
</dbReference>
<organism evidence="2">
    <name type="scientific">Methylobacterium bullatum</name>
    <dbReference type="NCBI Taxonomy" id="570505"/>
    <lineage>
        <taxon>Bacteria</taxon>
        <taxon>Pseudomonadati</taxon>
        <taxon>Pseudomonadota</taxon>
        <taxon>Alphaproteobacteria</taxon>
        <taxon>Hyphomicrobiales</taxon>
        <taxon>Methylobacteriaceae</taxon>
        <taxon>Methylobacterium</taxon>
    </lineage>
</organism>
<dbReference type="AlphaFoldDB" id="A0A679J598"/>
<feature type="coiled-coil region" evidence="1">
    <location>
        <begin position="359"/>
        <end position="391"/>
    </location>
</feature>
<dbReference type="Pfam" id="PF10098">
    <property type="entry name" value="DUF2336"/>
    <property type="match status" value="1"/>
</dbReference>
<reference evidence="2" key="1">
    <citation type="submission" date="2019-12" db="EMBL/GenBank/DDBJ databases">
        <authorList>
            <person name="Cremers G."/>
        </authorList>
    </citation>
    <scope>NUCLEOTIDE SEQUENCE</scope>
    <source>
        <strain evidence="2">Mbul1</strain>
    </source>
</reference>
<keyword evidence="1" id="KW-0175">Coiled coil</keyword>
<evidence type="ECO:0000256" key="1">
    <source>
        <dbReference type="SAM" id="Coils"/>
    </source>
</evidence>